<dbReference type="GO" id="GO:0006289">
    <property type="term" value="P:nucleotide-excision repair"/>
    <property type="evidence" value="ECO:0007669"/>
    <property type="project" value="InterPro"/>
</dbReference>
<feature type="non-terminal residue" evidence="2">
    <location>
        <position position="1"/>
    </location>
</feature>
<dbReference type="GO" id="GO:0001671">
    <property type="term" value="F:ATPase activator activity"/>
    <property type="evidence" value="ECO:0007669"/>
    <property type="project" value="InterPro"/>
</dbReference>
<comment type="subcellular location">
    <subcellularLocation>
        <location evidence="1">Nucleus</location>
    </subcellularLocation>
</comment>
<dbReference type="Pfam" id="PF03849">
    <property type="entry name" value="Tfb2"/>
    <property type="match status" value="1"/>
</dbReference>
<organism evidence="2 3">
    <name type="scientific">Hymenolepis diminuta</name>
    <name type="common">Rat tapeworm</name>
    <dbReference type="NCBI Taxonomy" id="6216"/>
    <lineage>
        <taxon>Eukaryota</taxon>
        <taxon>Metazoa</taxon>
        <taxon>Spiralia</taxon>
        <taxon>Lophotrochozoa</taxon>
        <taxon>Platyhelminthes</taxon>
        <taxon>Cestoda</taxon>
        <taxon>Eucestoda</taxon>
        <taxon>Cyclophyllidea</taxon>
        <taxon>Hymenolepididae</taxon>
        <taxon>Hymenolepis</taxon>
    </lineage>
</organism>
<dbReference type="GO" id="GO:0000439">
    <property type="term" value="C:transcription factor TFIIH core complex"/>
    <property type="evidence" value="ECO:0007669"/>
    <property type="project" value="InterPro"/>
</dbReference>
<accession>A0A564YET0</accession>
<dbReference type="Proteomes" id="UP000321570">
    <property type="component" value="Unassembled WGS sequence"/>
</dbReference>
<keyword evidence="1" id="KW-0539">Nucleus</keyword>
<protein>
    <recommendedName>
        <fullName evidence="1">General transcription factor IIH subunit 4</fullName>
    </recommendedName>
</protein>
<evidence type="ECO:0000313" key="2">
    <source>
        <dbReference type="EMBL" id="VUZ45716.1"/>
    </source>
</evidence>
<sequence length="171" mass="19476">PSCIFDYLKTLNVSEFDELYNHPPTCLIVFRELKEHAQHIVLRLLLLDQAIPKSIISGWVPKGSQDLLKSSCRDLLDLHILQSIDSNSARGSFRLNKKFQENMKISLLRGGKPLLSDFGSITAEKRPKDAEFLDNYASERWDTILHFMVGSKTDEVSSVVKDVLLKSELMK</sequence>
<dbReference type="GO" id="GO:0003690">
    <property type="term" value="F:double-stranded DNA binding"/>
    <property type="evidence" value="ECO:0007669"/>
    <property type="project" value="TreeGrafter"/>
</dbReference>
<gene>
    <name evidence="2" type="ORF">WMSIL1_LOCUS5669</name>
</gene>
<evidence type="ECO:0000256" key="1">
    <source>
        <dbReference type="RuleBase" id="RU364024"/>
    </source>
</evidence>
<proteinExistence type="inferred from homology"/>
<feature type="non-terminal residue" evidence="2">
    <location>
        <position position="171"/>
    </location>
</feature>
<dbReference type="GO" id="GO:0005675">
    <property type="term" value="C:transcription factor TFIIH holo complex"/>
    <property type="evidence" value="ECO:0007669"/>
    <property type="project" value="TreeGrafter"/>
</dbReference>
<keyword evidence="1" id="KW-0234">DNA repair</keyword>
<keyword evidence="1" id="KW-0805">Transcription regulation</keyword>
<dbReference type="EMBL" id="CABIJS010000188">
    <property type="protein sequence ID" value="VUZ45716.1"/>
    <property type="molecule type" value="Genomic_DNA"/>
</dbReference>
<evidence type="ECO:0000313" key="3">
    <source>
        <dbReference type="Proteomes" id="UP000321570"/>
    </source>
</evidence>
<dbReference type="AlphaFoldDB" id="A0A564YET0"/>
<name>A0A564YET0_HYMDI</name>
<dbReference type="PANTHER" id="PTHR13152:SF0">
    <property type="entry name" value="GENERAL TRANSCRIPTION FACTOR IIH SUBUNIT 4"/>
    <property type="match status" value="1"/>
</dbReference>
<reference evidence="2 3" key="1">
    <citation type="submission" date="2019-07" db="EMBL/GenBank/DDBJ databases">
        <authorList>
            <person name="Jastrzebski P J."/>
            <person name="Paukszto L."/>
            <person name="Jastrzebski P J."/>
        </authorList>
    </citation>
    <scope>NUCLEOTIDE SEQUENCE [LARGE SCALE GENOMIC DNA]</scope>
    <source>
        <strain evidence="2 3">WMS-il1</strain>
    </source>
</reference>
<comment type="function">
    <text evidence="1">Component of the general transcription and DNA repair factor IIH (TFIIH) core complex which is involved in general and transcription-coupled nucleotide excision repair (NER) of damaged DNA.</text>
</comment>
<keyword evidence="1" id="KW-0804">Transcription</keyword>
<comment type="similarity">
    <text evidence="1">Belongs to the TFB2 family.</text>
</comment>
<keyword evidence="3" id="KW-1185">Reference proteome</keyword>
<keyword evidence="1" id="KW-0227">DNA damage</keyword>
<dbReference type="PANTHER" id="PTHR13152">
    <property type="entry name" value="TFIIH, POLYPEPTIDE 4"/>
    <property type="match status" value="1"/>
</dbReference>
<dbReference type="InterPro" id="IPR004598">
    <property type="entry name" value="TFIIH_p52/Tfb2"/>
</dbReference>